<keyword evidence="2" id="KW-0378">Hydrolase</keyword>
<dbReference type="SUPFAM" id="SSF53098">
    <property type="entry name" value="Ribonuclease H-like"/>
    <property type="match status" value="1"/>
</dbReference>
<evidence type="ECO:0000313" key="4">
    <source>
        <dbReference type="Proteomes" id="UP000325577"/>
    </source>
</evidence>
<dbReference type="PANTHER" id="PTHR13620:SF80">
    <property type="entry name" value="3'-5' EXONUCLEASE DOMAIN-CONTAINING PROTEIN"/>
    <property type="match status" value="1"/>
</dbReference>
<organism evidence="3 4">
    <name type="scientific">Nyssa sinensis</name>
    <dbReference type="NCBI Taxonomy" id="561372"/>
    <lineage>
        <taxon>Eukaryota</taxon>
        <taxon>Viridiplantae</taxon>
        <taxon>Streptophyta</taxon>
        <taxon>Embryophyta</taxon>
        <taxon>Tracheophyta</taxon>
        <taxon>Spermatophyta</taxon>
        <taxon>Magnoliopsida</taxon>
        <taxon>eudicotyledons</taxon>
        <taxon>Gunneridae</taxon>
        <taxon>Pentapetalae</taxon>
        <taxon>asterids</taxon>
        <taxon>Cornales</taxon>
        <taxon>Nyssaceae</taxon>
        <taxon>Nyssa</taxon>
    </lineage>
</organism>
<accession>A0A5J5C195</accession>
<dbReference type="OrthoDB" id="1651883at2759"/>
<dbReference type="Proteomes" id="UP000325577">
    <property type="component" value="Linkage Group LG0"/>
</dbReference>
<gene>
    <name evidence="3" type="ORF">F0562_000722</name>
</gene>
<evidence type="ECO:0008006" key="5">
    <source>
        <dbReference type="Google" id="ProtNLM"/>
    </source>
</evidence>
<evidence type="ECO:0000313" key="3">
    <source>
        <dbReference type="EMBL" id="KAA8549038.1"/>
    </source>
</evidence>
<evidence type="ECO:0000256" key="1">
    <source>
        <dbReference type="ARBA" id="ARBA00022722"/>
    </source>
</evidence>
<evidence type="ECO:0000256" key="2">
    <source>
        <dbReference type="ARBA" id="ARBA00022801"/>
    </source>
</evidence>
<protein>
    <recommendedName>
        <fullName evidence="5">3'-5' exonuclease domain-containing protein</fullName>
    </recommendedName>
</protein>
<dbReference type="AlphaFoldDB" id="A0A5J5C195"/>
<dbReference type="Gene3D" id="3.30.420.10">
    <property type="entry name" value="Ribonuclease H-like superfamily/Ribonuclease H"/>
    <property type="match status" value="1"/>
</dbReference>
<proteinExistence type="predicted"/>
<dbReference type="InterPro" id="IPR051132">
    <property type="entry name" value="3-5_Exonuclease_domain"/>
</dbReference>
<sequence length="190" mass="22290">MEITLEKSRGLGLQLQLRRLHSLCRKPPHPDHPHLLQLHCYQMAQRDSRVIAVGMDMFNVAKKLDRDYQIKIRNPIDLNCMAVKGLRRDDLDLGRYDLDRLATTVLGKHVDVIRPENKVEWYDRRFFRYDRLLTLEKVKYATVDPYLCFLIGSELLDVIGPERLHLIDASASVEKKKKKKQKTKKKKKTG</sequence>
<dbReference type="GO" id="GO:0005737">
    <property type="term" value="C:cytoplasm"/>
    <property type="evidence" value="ECO:0007669"/>
    <property type="project" value="TreeGrafter"/>
</dbReference>
<dbReference type="InterPro" id="IPR012337">
    <property type="entry name" value="RNaseH-like_sf"/>
</dbReference>
<reference evidence="3 4" key="1">
    <citation type="submission" date="2019-09" db="EMBL/GenBank/DDBJ databases">
        <title>A chromosome-level genome assembly of the Chinese tupelo Nyssa sinensis.</title>
        <authorList>
            <person name="Yang X."/>
            <person name="Kang M."/>
            <person name="Yang Y."/>
            <person name="Xiong H."/>
            <person name="Wang M."/>
            <person name="Zhang Z."/>
            <person name="Wang Z."/>
            <person name="Wu H."/>
            <person name="Ma T."/>
            <person name="Liu J."/>
            <person name="Xi Z."/>
        </authorList>
    </citation>
    <scope>NUCLEOTIDE SEQUENCE [LARGE SCALE GENOMIC DNA]</scope>
    <source>
        <strain evidence="3">J267</strain>
        <tissue evidence="3">Leaf</tissue>
    </source>
</reference>
<dbReference type="PANTHER" id="PTHR13620">
    <property type="entry name" value="3-5 EXONUCLEASE"/>
    <property type="match status" value="1"/>
</dbReference>
<dbReference type="GO" id="GO:0008408">
    <property type="term" value="F:3'-5' exonuclease activity"/>
    <property type="evidence" value="ECO:0007669"/>
    <property type="project" value="TreeGrafter"/>
</dbReference>
<keyword evidence="1" id="KW-0540">Nuclease</keyword>
<dbReference type="GO" id="GO:0005634">
    <property type="term" value="C:nucleus"/>
    <property type="evidence" value="ECO:0007669"/>
    <property type="project" value="TreeGrafter"/>
</dbReference>
<name>A0A5J5C195_9ASTE</name>
<dbReference type="InterPro" id="IPR036397">
    <property type="entry name" value="RNaseH_sf"/>
</dbReference>
<dbReference type="GO" id="GO:0003676">
    <property type="term" value="F:nucleic acid binding"/>
    <property type="evidence" value="ECO:0007669"/>
    <property type="project" value="InterPro"/>
</dbReference>
<dbReference type="EMBL" id="CM018031">
    <property type="protein sequence ID" value="KAA8549038.1"/>
    <property type="molecule type" value="Genomic_DNA"/>
</dbReference>
<keyword evidence="4" id="KW-1185">Reference proteome</keyword>